<evidence type="ECO:0000313" key="2">
    <source>
        <dbReference type="EMBL" id="SDD46582.1"/>
    </source>
</evidence>
<dbReference type="EMBL" id="FMZP01000024">
    <property type="protein sequence ID" value="SDD46582.1"/>
    <property type="molecule type" value="Genomic_DNA"/>
</dbReference>
<dbReference type="Gene3D" id="3.30.470.20">
    <property type="entry name" value="ATP-grasp fold, B domain"/>
    <property type="match status" value="1"/>
</dbReference>
<dbReference type="PANTHER" id="PTHR21621">
    <property type="entry name" value="RIBOSOMAL PROTEIN S6 MODIFICATION PROTEIN"/>
    <property type="match status" value="1"/>
</dbReference>
<dbReference type="AlphaFoldDB" id="A0A1G6UZ36"/>
<evidence type="ECO:0000259" key="1">
    <source>
        <dbReference type="Pfam" id="PF08443"/>
    </source>
</evidence>
<dbReference type="Pfam" id="PF08443">
    <property type="entry name" value="RimK"/>
    <property type="match status" value="1"/>
</dbReference>
<dbReference type="GO" id="GO:0016879">
    <property type="term" value="F:ligase activity, forming carbon-nitrogen bonds"/>
    <property type="evidence" value="ECO:0007669"/>
    <property type="project" value="TreeGrafter"/>
</dbReference>
<dbReference type="Proteomes" id="UP000324021">
    <property type="component" value="Unassembled WGS sequence"/>
</dbReference>
<sequence length="312" mass="35681">MIGLLGGNDSQINKLEPFLPEPMYVHINTESFPESPDISIRSDGIEYEFLDEDIEVYYVDAYHSSVKRPFKEEDDTEIDVNRRYVFATAEKDSFLRSLLKIEQDLGKLVINRPDIKDFHYLKPYQLFKLQQAGVSIPDSVHTNSVAEVRELFDQYDDLVYKPIGSLGRADVHNLEEFENRKDTLAHAPVTFQEYCEGDNLRVYILDGEVIGCYRILTDTEVVDYRGFERGVEPVSVSDRLARISIKTAQVLGMRFAGVDLIRSDDRIVILECNSGPHFAGVEAHLDTDEISRALANFLRCHHEQHEGENTTT</sequence>
<name>A0A1G6UZ36_9EURY</name>
<proteinExistence type="predicted"/>
<keyword evidence="2" id="KW-0436">Ligase</keyword>
<organism evidence="2 3">
    <name type="scientific">Natrinema hispanicum</name>
    <dbReference type="NCBI Taxonomy" id="392421"/>
    <lineage>
        <taxon>Archaea</taxon>
        <taxon>Methanobacteriati</taxon>
        <taxon>Methanobacteriota</taxon>
        <taxon>Stenosarchaea group</taxon>
        <taxon>Halobacteria</taxon>
        <taxon>Halobacteriales</taxon>
        <taxon>Natrialbaceae</taxon>
        <taxon>Natrinema</taxon>
    </lineage>
</organism>
<protein>
    <submittedName>
        <fullName evidence="2">Glutathione synthase/RimK-type ligase, ATP-grasp superfamily</fullName>
    </submittedName>
</protein>
<accession>A0A1G6UZ36</accession>
<dbReference type="GO" id="GO:0005737">
    <property type="term" value="C:cytoplasm"/>
    <property type="evidence" value="ECO:0007669"/>
    <property type="project" value="TreeGrafter"/>
</dbReference>
<feature type="domain" description="ATP-grasp fold RimK-type" evidence="1">
    <location>
        <begin position="190"/>
        <end position="288"/>
    </location>
</feature>
<dbReference type="InterPro" id="IPR013651">
    <property type="entry name" value="ATP-grasp_RimK-type"/>
</dbReference>
<gene>
    <name evidence="2" type="ORF">SAMN05192552_102432</name>
</gene>
<dbReference type="RefSeq" id="WP_188118699.1">
    <property type="nucleotide sequence ID" value="NZ_FMZP01000024.1"/>
</dbReference>
<dbReference type="SUPFAM" id="SSF56059">
    <property type="entry name" value="Glutathione synthetase ATP-binding domain-like"/>
    <property type="match status" value="1"/>
</dbReference>
<reference evidence="2 3" key="1">
    <citation type="submission" date="2016-10" db="EMBL/GenBank/DDBJ databases">
        <authorList>
            <person name="Varghese N."/>
            <person name="Submissions S."/>
        </authorList>
    </citation>
    <scope>NUCLEOTIDE SEQUENCE [LARGE SCALE GENOMIC DNA]</scope>
    <source>
        <strain evidence="2 3">CDM_1</strain>
    </source>
</reference>
<evidence type="ECO:0000313" key="3">
    <source>
        <dbReference type="Proteomes" id="UP000324021"/>
    </source>
</evidence>
<dbReference type="PANTHER" id="PTHR21621:SF0">
    <property type="entry name" value="BETA-CITRYLGLUTAMATE SYNTHASE B-RELATED"/>
    <property type="match status" value="1"/>
</dbReference>